<comment type="similarity">
    <text evidence="2">Belongs to the SCO1/2 family.</text>
</comment>
<organism evidence="6 7">
    <name type="scientific">Anas platyrhynchos</name>
    <name type="common">Mallard</name>
    <name type="synonym">Anas boschas</name>
    <dbReference type="NCBI Taxonomy" id="8839"/>
    <lineage>
        <taxon>Eukaryota</taxon>
        <taxon>Metazoa</taxon>
        <taxon>Chordata</taxon>
        <taxon>Craniata</taxon>
        <taxon>Vertebrata</taxon>
        <taxon>Euteleostomi</taxon>
        <taxon>Archelosauria</taxon>
        <taxon>Archosauria</taxon>
        <taxon>Dinosauria</taxon>
        <taxon>Saurischia</taxon>
        <taxon>Theropoda</taxon>
        <taxon>Coelurosauria</taxon>
        <taxon>Aves</taxon>
        <taxon>Neognathae</taxon>
        <taxon>Galloanserae</taxon>
        <taxon>Anseriformes</taxon>
        <taxon>Anatidae</taxon>
        <taxon>Anatinae</taxon>
        <taxon>Anas</taxon>
    </lineage>
</organism>
<comment type="subcellular location">
    <subcellularLocation>
        <location evidence="1">Mitochondrion inner membrane</location>
        <topology evidence="1">Single-pass membrane protein</topology>
    </subcellularLocation>
</comment>
<dbReference type="GO" id="GO:0033617">
    <property type="term" value="P:mitochondrial respiratory chain complex IV assembly"/>
    <property type="evidence" value="ECO:0007669"/>
    <property type="project" value="TreeGrafter"/>
</dbReference>
<dbReference type="GO" id="GO:0005743">
    <property type="term" value="C:mitochondrial inner membrane"/>
    <property type="evidence" value="ECO:0007669"/>
    <property type="project" value="UniProtKB-SubCell"/>
</dbReference>
<name>A0A8B9TC35_ANAPL</name>
<feature type="binding site" evidence="3">
    <location>
        <position position="276"/>
    </location>
    <ligand>
        <name>Cu cation</name>
        <dbReference type="ChEBI" id="CHEBI:23378"/>
    </ligand>
</feature>
<dbReference type="Proteomes" id="UP000694400">
    <property type="component" value="Chromosome 18"/>
</dbReference>
<dbReference type="AlphaFoldDB" id="A0A8B9TC35"/>
<keyword evidence="5" id="KW-1133">Transmembrane helix</keyword>
<dbReference type="InterPro" id="IPR003782">
    <property type="entry name" value="SCO1/SenC"/>
</dbReference>
<evidence type="ECO:0000256" key="3">
    <source>
        <dbReference type="PIRSR" id="PIRSR603782-1"/>
    </source>
</evidence>
<dbReference type="Gene3D" id="3.40.30.10">
    <property type="entry name" value="Glutaredoxin"/>
    <property type="match status" value="1"/>
</dbReference>
<dbReference type="SUPFAM" id="SSF52833">
    <property type="entry name" value="Thioredoxin-like"/>
    <property type="match status" value="1"/>
</dbReference>
<dbReference type="PANTHER" id="PTHR12151">
    <property type="entry name" value="ELECTRON TRANSPORT PROTIN SCO1/SENC FAMILY MEMBER"/>
    <property type="match status" value="1"/>
</dbReference>
<dbReference type="Pfam" id="PF02630">
    <property type="entry name" value="SCO1-SenC"/>
    <property type="match status" value="1"/>
</dbReference>
<keyword evidence="5" id="KW-0472">Membrane</keyword>
<keyword evidence="5" id="KW-0812">Transmembrane</keyword>
<dbReference type="FunFam" id="3.40.30.10:FF:000013">
    <property type="entry name" value="Blast:Protein SCO1 homolog, mitochondrial"/>
    <property type="match status" value="1"/>
</dbReference>
<evidence type="ECO:0000256" key="2">
    <source>
        <dbReference type="ARBA" id="ARBA00010996"/>
    </source>
</evidence>
<feature type="disulfide bond" description="Redox-active" evidence="4">
    <location>
        <begin position="272"/>
        <end position="276"/>
    </location>
</feature>
<evidence type="ECO:0000256" key="1">
    <source>
        <dbReference type="ARBA" id="ARBA00004434"/>
    </source>
</evidence>
<reference evidence="6" key="1">
    <citation type="submission" date="2019-08" db="EMBL/GenBank/DDBJ databases">
        <title>Three high-quality genomes provides insights into domestication of ducks.</title>
        <authorList>
            <person name="Hou Z.C."/>
            <person name="Zhu F."/>
            <person name="Yin Z.T."/>
            <person name="Zhang F."/>
        </authorList>
    </citation>
    <scope>NUCLEOTIDE SEQUENCE [LARGE SCALE GENOMIC DNA]</scope>
</reference>
<dbReference type="InterPro" id="IPR036249">
    <property type="entry name" value="Thioredoxin-like_sf"/>
</dbReference>
<proteinExistence type="inferred from homology"/>
<feature type="binding site" evidence="3">
    <location>
        <position position="363"/>
    </location>
    <ligand>
        <name>Cu cation</name>
        <dbReference type="ChEBI" id="CHEBI:23378"/>
    </ligand>
</feature>
<keyword evidence="3" id="KW-0479">Metal-binding</keyword>
<evidence type="ECO:0000313" key="7">
    <source>
        <dbReference type="Proteomes" id="UP000694400"/>
    </source>
</evidence>
<dbReference type="CDD" id="cd02968">
    <property type="entry name" value="SCO"/>
    <property type="match status" value="1"/>
</dbReference>
<dbReference type="PANTHER" id="PTHR12151:SF4">
    <property type="entry name" value="PROTEIN SCO1 HOMOLOG, MITOCHONDRIAL"/>
    <property type="match status" value="1"/>
</dbReference>
<evidence type="ECO:0000256" key="4">
    <source>
        <dbReference type="PIRSR" id="PIRSR603782-2"/>
    </source>
</evidence>
<reference evidence="6" key="3">
    <citation type="submission" date="2025-09" db="UniProtKB">
        <authorList>
            <consortium name="Ensembl"/>
        </authorList>
    </citation>
    <scope>IDENTIFICATION</scope>
</reference>
<dbReference type="Ensembl" id="ENSAPLT00020019787.1">
    <property type="protein sequence ID" value="ENSAPLP00020018305.1"/>
    <property type="gene ID" value="ENSAPLG00020013044.1"/>
</dbReference>
<accession>A0A8B9TC35</accession>
<protein>
    <submittedName>
        <fullName evidence="6">Synthesis of cytochrome C oxidase 1</fullName>
    </submittedName>
</protein>
<feature type="binding site" evidence="3">
    <location>
        <position position="272"/>
    </location>
    <ligand>
        <name>Cu cation</name>
        <dbReference type="ChEBI" id="CHEBI:23378"/>
    </ligand>
</feature>
<keyword evidence="4" id="KW-1015">Disulfide bond</keyword>
<sequence>MLGKRAYTHCNFLIYFYLCKSTRNGLFLELPFCTSQIRTAASSDRREKTVTVGVGVCHIARTAFPLVSLHAVAAGMASARHGRSTRANRCLPCRCRRTRDTSTHLKSPRAARQPGGRACIRPARSRLDPGTGASPPSAAPAGPACRAVEVLVGVPLPQPPQGLPVAGAGRVPAQHAQVVAVEQDEAEARRRAEVLVSWRSLVATFIVCGGLLVAMKKMKKTKEEKLEKERNRGIGKPLLGGPFSLVNHEGQPKTNKDYLGQWVLIYFGFTHCPDICPDELEKMIEVVDEIDRIPSLPNLTPLFITIDPERDNEEAIARYVKEFSSKLIGLTGSKAQIDQVAKAYRVYYSEGPKDEDNDYIVDHTIIMYLLGPDGEFVDYYGQNKRSTEISASIAAHMRKYRS</sequence>
<feature type="transmembrane region" description="Helical" evidence="5">
    <location>
        <begin position="196"/>
        <end position="215"/>
    </location>
</feature>
<evidence type="ECO:0000313" key="6">
    <source>
        <dbReference type="Ensembl" id="ENSAPLP00020018305.1"/>
    </source>
</evidence>
<reference evidence="6" key="2">
    <citation type="submission" date="2025-08" db="UniProtKB">
        <authorList>
            <consortium name="Ensembl"/>
        </authorList>
    </citation>
    <scope>IDENTIFICATION</scope>
</reference>
<evidence type="ECO:0000256" key="5">
    <source>
        <dbReference type="SAM" id="Phobius"/>
    </source>
</evidence>
<keyword evidence="3" id="KW-0186">Copper</keyword>
<dbReference type="GO" id="GO:0046872">
    <property type="term" value="F:metal ion binding"/>
    <property type="evidence" value="ECO:0007669"/>
    <property type="project" value="UniProtKB-KW"/>
</dbReference>